<dbReference type="Proteomes" id="UP001597508">
    <property type="component" value="Unassembled WGS sequence"/>
</dbReference>
<keyword evidence="2" id="KW-1185">Reference proteome</keyword>
<evidence type="ECO:0000313" key="2">
    <source>
        <dbReference type="Proteomes" id="UP001597508"/>
    </source>
</evidence>
<evidence type="ECO:0000313" key="1">
    <source>
        <dbReference type="EMBL" id="MFD2567493.1"/>
    </source>
</evidence>
<dbReference type="RefSeq" id="WP_379666203.1">
    <property type="nucleotide sequence ID" value="NZ_JBHULH010000004.1"/>
</dbReference>
<organism evidence="1 2">
    <name type="scientific">Pseudotenacibaculum haliotis</name>
    <dbReference type="NCBI Taxonomy" id="1862138"/>
    <lineage>
        <taxon>Bacteria</taxon>
        <taxon>Pseudomonadati</taxon>
        <taxon>Bacteroidota</taxon>
        <taxon>Flavobacteriia</taxon>
        <taxon>Flavobacteriales</taxon>
        <taxon>Flavobacteriaceae</taxon>
        <taxon>Pseudotenacibaculum</taxon>
    </lineage>
</organism>
<name>A0ABW5LTZ8_9FLAO</name>
<dbReference type="Gene3D" id="2.60.40.3140">
    <property type="match status" value="1"/>
</dbReference>
<dbReference type="EMBL" id="JBHULH010000004">
    <property type="protein sequence ID" value="MFD2567493.1"/>
    <property type="molecule type" value="Genomic_DNA"/>
</dbReference>
<gene>
    <name evidence="1" type="ORF">ACFSRZ_08915</name>
</gene>
<proteinExistence type="predicted"/>
<sequence>MKRTLLFSFLFICLYSYSQDINKISLGNVSLEELQMKYYEKDSTAGAVILDEKVYIYSNPKKYYSFTREYYVKIKFFNKEELDRATFIIQAGIPSKRSAYVGVDGVDFVEGTTYNLSDNGEIIKTVLDVKGALVENINDYINKTTYILPNVSEGSIIEFKYAYTTRSSSILNQPFQTTIPKVKTEYELLNATDYEFYVRLNGMLKPSFKELKMKKKCIKKKHECYYVHYVFDSVPALHNEKYMTSRENFISKLTFTHEFSINSELGVLKGWKAINKRLKSIYLSSINKTGFFKKRIPANTVNNGTKLKVAKEIFRFIQNHYTWNERVDLYEEVNYNKSFKEKAASASTINMSLLNALRAYQFEANIGLLSTRGNGKITKLHPSPNSFNYLVIVVTIEGKKYVLDASRKNISFGQLPFECLNEDVRVFDLFNENPYGNKSYWIKVKPISNNKVLIKSKIEFSPENEGFFGNVDIKRSGYYSSLKKEEIKSSSQEEYLSSIESESIDLEIKNYTSFFLDRVDKAFREKFDFSILIDEEETSSIKINPFLLNRYESNPFKMKERLYPINYGYARSEAFFINFIIPEGYEVVKYPSDLKYDLPNKGGNYLLRVKKDDQKISILSQLQINRTTYMGEEYEYLKELYNTMIKAHSSIIELKKK</sequence>
<comment type="caution">
    <text evidence="1">The sequence shown here is derived from an EMBL/GenBank/DDBJ whole genome shotgun (WGS) entry which is preliminary data.</text>
</comment>
<evidence type="ECO:0008006" key="3">
    <source>
        <dbReference type="Google" id="ProtNLM"/>
    </source>
</evidence>
<accession>A0ABW5LTZ8</accession>
<dbReference type="Gene3D" id="2.60.120.1130">
    <property type="match status" value="1"/>
</dbReference>
<protein>
    <recommendedName>
        <fullName evidence="3">DUF3857 domain-containing protein</fullName>
    </recommendedName>
</protein>
<reference evidence="2" key="1">
    <citation type="journal article" date="2019" name="Int. J. Syst. Evol. Microbiol.">
        <title>The Global Catalogue of Microorganisms (GCM) 10K type strain sequencing project: providing services to taxonomists for standard genome sequencing and annotation.</title>
        <authorList>
            <consortium name="The Broad Institute Genomics Platform"/>
            <consortium name="The Broad Institute Genome Sequencing Center for Infectious Disease"/>
            <person name="Wu L."/>
            <person name="Ma J."/>
        </authorList>
    </citation>
    <scope>NUCLEOTIDE SEQUENCE [LARGE SCALE GENOMIC DNA]</scope>
    <source>
        <strain evidence="2">KCTC 52127</strain>
    </source>
</reference>